<proteinExistence type="predicted"/>
<feature type="compositionally biased region" description="Basic and acidic residues" evidence="1">
    <location>
        <begin position="1"/>
        <end position="34"/>
    </location>
</feature>
<dbReference type="EMBL" id="GL447774">
    <property type="protein sequence ID" value="EFN85921.1"/>
    <property type="molecule type" value="Genomic_DNA"/>
</dbReference>
<evidence type="ECO:0000256" key="1">
    <source>
        <dbReference type="SAM" id="MobiDB-lite"/>
    </source>
</evidence>
<feature type="region of interest" description="Disordered" evidence="1">
    <location>
        <begin position="1"/>
        <end position="36"/>
    </location>
</feature>
<evidence type="ECO:0000313" key="3">
    <source>
        <dbReference type="Proteomes" id="UP000008237"/>
    </source>
</evidence>
<keyword evidence="3" id="KW-1185">Reference proteome</keyword>
<organism evidence="3">
    <name type="scientific">Harpegnathos saltator</name>
    <name type="common">Jerdon's jumping ant</name>
    <dbReference type="NCBI Taxonomy" id="610380"/>
    <lineage>
        <taxon>Eukaryota</taxon>
        <taxon>Metazoa</taxon>
        <taxon>Ecdysozoa</taxon>
        <taxon>Arthropoda</taxon>
        <taxon>Hexapoda</taxon>
        <taxon>Insecta</taxon>
        <taxon>Pterygota</taxon>
        <taxon>Neoptera</taxon>
        <taxon>Endopterygota</taxon>
        <taxon>Hymenoptera</taxon>
        <taxon>Apocrita</taxon>
        <taxon>Aculeata</taxon>
        <taxon>Formicoidea</taxon>
        <taxon>Formicidae</taxon>
        <taxon>Ponerinae</taxon>
        <taxon>Ponerini</taxon>
        <taxon>Harpegnathos</taxon>
    </lineage>
</organism>
<accession>E2BEF9</accession>
<dbReference type="Proteomes" id="UP000008237">
    <property type="component" value="Unassembled WGS sequence"/>
</dbReference>
<protein>
    <submittedName>
        <fullName evidence="2">Uncharacterized protein</fullName>
    </submittedName>
</protein>
<gene>
    <name evidence="2" type="ORF">EAI_16894</name>
</gene>
<dbReference type="InParanoid" id="E2BEF9"/>
<feature type="region of interest" description="Disordered" evidence="1">
    <location>
        <begin position="72"/>
        <end position="97"/>
    </location>
</feature>
<dbReference type="AlphaFoldDB" id="E2BEF9"/>
<name>E2BEF9_HARSA</name>
<evidence type="ECO:0000313" key="2">
    <source>
        <dbReference type="EMBL" id="EFN85921.1"/>
    </source>
</evidence>
<sequence>MTENIEEKEGEKVEKDSEKRRKRDEEKNRDRVEAIPRSTQRVIGLVTVNICEALDEKGISTAVACMFEADKDRISKRHSKAGSDDEEDNYYEAGMAD</sequence>
<reference evidence="2 3" key="1">
    <citation type="journal article" date="2010" name="Science">
        <title>Genomic comparison of the ants Camponotus floridanus and Harpegnathos saltator.</title>
        <authorList>
            <person name="Bonasio R."/>
            <person name="Zhang G."/>
            <person name="Ye C."/>
            <person name="Mutti N.S."/>
            <person name="Fang X."/>
            <person name="Qin N."/>
            <person name="Donahue G."/>
            <person name="Yang P."/>
            <person name="Li Q."/>
            <person name="Li C."/>
            <person name="Zhang P."/>
            <person name="Huang Z."/>
            <person name="Berger S.L."/>
            <person name="Reinberg D."/>
            <person name="Wang J."/>
            <person name="Liebig J."/>
        </authorList>
    </citation>
    <scope>NUCLEOTIDE SEQUENCE [LARGE SCALE GENOMIC DNA]</scope>
    <source>
        <strain evidence="2 3">R22 G/1</strain>
    </source>
</reference>